<proteinExistence type="inferred from homology"/>
<evidence type="ECO:0000256" key="2">
    <source>
        <dbReference type="ARBA" id="ARBA00007480"/>
    </source>
</evidence>
<gene>
    <name evidence="7" type="primary">AVEN_3948_1</name>
    <name evidence="7" type="ORF">CDAR_210981</name>
</gene>
<protein>
    <recommendedName>
        <fullName evidence="9">Noggin</fullName>
    </recommendedName>
</protein>
<dbReference type="GO" id="GO:0005615">
    <property type="term" value="C:extracellular space"/>
    <property type="evidence" value="ECO:0007669"/>
    <property type="project" value="TreeGrafter"/>
</dbReference>
<keyword evidence="6" id="KW-1133">Transmembrane helix</keyword>
<keyword evidence="5" id="KW-0732">Signal</keyword>
<evidence type="ECO:0000313" key="7">
    <source>
        <dbReference type="EMBL" id="GIY31805.1"/>
    </source>
</evidence>
<evidence type="ECO:0000256" key="1">
    <source>
        <dbReference type="ARBA" id="ARBA00004613"/>
    </source>
</evidence>
<evidence type="ECO:0000256" key="5">
    <source>
        <dbReference type="ARBA" id="ARBA00022729"/>
    </source>
</evidence>
<comment type="similarity">
    <text evidence="2">Belongs to the noggin family.</text>
</comment>
<dbReference type="AlphaFoldDB" id="A0AAV4SH13"/>
<reference evidence="7 8" key="1">
    <citation type="submission" date="2021-06" db="EMBL/GenBank/DDBJ databases">
        <title>Caerostris darwini draft genome.</title>
        <authorList>
            <person name="Kono N."/>
            <person name="Arakawa K."/>
        </authorList>
    </citation>
    <scope>NUCLEOTIDE SEQUENCE [LARGE SCALE GENOMIC DNA]</scope>
</reference>
<keyword evidence="4" id="KW-0964">Secreted</keyword>
<keyword evidence="8" id="KW-1185">Reference proteome</keyword>
<organism evidence="7 8">
    <name type="scientific">Caerostris darwini</name>
    <dbReference type="NCBI Taxonomy" id="1538125"/>
    <lineage>
        <taxon>Eukaryota</taxon>
        <taxon>Metazoa</taxon>
        <taxon>Ecdysozoa</taxon>
        <taxon>Arthropoda</taxon>
        <taxon>Chelicerata</taxon>
        <taxon>Arachnida</taxon>
        <taxon>Araneae</taxon>
        <taxon>Araneomorphae</taxon>
        <taxon>Entelegynae</taxon>
        <taxon>Araneoidea</taxon>
        <taxon>Araneidae</taxon>
        <taxon>Caerostris</taxon>
    </lineage>
</organism>
<dbReference type="GO" id="GO:0030514">
    <property type="term" value="P:negative regulation of BMP signaling pathway"/>
    <property type="evidence" value="ECO:0007669"/>
    <property type="project" value="InterPro"/>
</dbReference>
<evidence type="ECO:0000313" key="8">
    <source>
        <dbReference type="Proteomes" id="UP001054837"/>
    </source>
</evidence>
<feature type="transmembrane region" description="Helical" evidence="6">
    <location>
        <begin position="20"/>
        <end position="53"/>
    </location>
</feature>
<dbReference type="EMBL" id="BPLQ01007718">
    <property type="protein sequence ID" value="GIY31805.1"/>
    <property type="molecule type" value="Genomic_DNA"/>
</dbReference>
<dbReference type="PANTHER" id="PTHR10494:SF6">
    <property type="entry name" value="NOGGIN"/>
    <property type="match status" value="1"/>
</dbReference>
<dbReference type="GO" id="GO:0009953">
    <property type="term" value="P:dorsal/ventral pattern formation"/>
    <property type="evidence" value="ECO:0007669"/>
    <property type="project" value="TreeGrafter"/>
</dbReference>
<evidence type="ECO:0000256" key="6">
    <source>
        <dbReference type="SAM" id="Phobius"/>
    </source>
</evidence>
<comment type="subcellular location">
    <subcellularLocation>
        <location evidence="1">Secreted</location>
    </subcellularLocation>
</comment>
<keyword evidence="6" id="KW-0472">Membrane</keyword>
<dbReference type="Pfam" id="PF05806">
    <property type="entry name" value="Noggin"/>
    <property type="match status" value="1"/>
</dbReference>
<comment type="caution">
    <text evidence="7">The sequence shown here is derived from an EMBL/GenBank/DDBJ whole genome shotgun (WGS) entry which is preliminary data.</text>
</comment>
<dbReference type="InterPro" id="IPR029034">
    <property type="entry name" value="Cystine-knot_cytokine"/>
</dbReference>
<evidence type="ECO:0008006" key="9">
    <source>
        <dbReference type="Google" id="ProtNLM"/>
    </source>
</evidence>
<keyword evidence="3" id="KW-0217">Developmental protein</keyword>
<evidence type="ECO:0000256" key="3">
    <source>
        <dbReference type="ARBA" id="ARBA00022473"/>
    </source>
</evidence>
<dbReference type="Proteomes" id="UP001054837">
    <property type="component" value="Unassembled WGS sequence"/>
</dbReference>
<keyword evidence="6" id="KW-0812">Transmembrane</keyword>
<dbReference type="SUPFAM" id="SSF57501">
    <property type="entry name" value="Cystine-knot cytokines"/>
    <property type="match status" value="1"/>
</dbReference>
<dbReference type="PANTHER" id="PTHR10494">
    <property type="entry name" value="BONE MORPHOGENETIC PROTEIN INHIBITOR, NOGGIN"/>
    <property type="match status" value="1"/>
</dbReference>
<evidence type="ECO:0000256" key="4">
    <source>
        <dbReference type="ARBA" id="ARBA00022525"/>
    </source>
</evidence>
<sequence>MKSLSVWAGPDDALGFNQRLYLDCVFICIVEIMSPFSSSFCVLFIYFVSILILCTQTAEIKLKFDPIPISEGNRNPLLDLDDFGNVTIIQPNQQNRNRGKKNKKKGYKIINTPVLMDLMGKDFQPPWMTYKNPKKPLISVPAQEVLNFEEFPNRWAHRELVASLEQQNIAAELEKMAPELLPYVDKVKDYFIKRSSCKIEFFWKDMGEKYWPRWVRYGDCVDRKQTCSFPPGMNCVPGASTRVHLLQWQCKKIYEEPIIEEEPQDFVAYQRPVPLPEGRKGKHADVIPKLERKVTYREKIIPKITDLIVDDSKKEKKKNKKKCGWEKVPYDITIDCFCAC</sequence>
<name>A0AAV4SH13_9ARAC</name>
<dbReference type="Gene3D" id="2.10.90.10">
    <property type="entry name" value="Cystine-knot cytokines"/>
    <property type="match status" value="1"/>
</dbReference>
<accession>A0AAV4SH13</accession>
<dbReference type="InterPro" id="IPR008717">
    <property type="entry name" value="Noggin"/>
</dbReference>
<dbReference type="GO" id="GO:0045596">
    <property type="term" value="P:negative regulation of cell differentiation"/>
    <property type="evidence" value="ECO:0007669"/>
    <property type="project" value="InterPro"/>
</dbReference>